<dbReference type="PANTHER" id="PTHR36985">
    <property type="entry name" value="TRANSLOCATION AND ASSEMBLY MODULE SUBUNIT TAMB"/>
    <property type="match status" value="1"/>
</dbReference>
<dbReference type="Pfam" id="PF04357">
    <property type="entry name" value="TamB"/>
    <property type="match status" value="1"/>
</dbReference>
<dbReference type="Proteomes" id="UP000198634">
    <property type="component" value="Unassembled WGS sequence"/>
</dbReference>
<name>A0A1H9D7B2_9RHOB</name>
<dbReference type="AlphaFoldDB" id="A0A1H9D7B2"/>
<evidence type="ECO:0000256" key="5">
    <source>
        <dbReference type="SAM" id="SignalP"/>
    </source>
</evidence>
<dbReference type="EMBL" id="FOEP01000004">
    <property type="protein sequence ID" value="SEQ09340.1"/>
    <property type="molecule type" value="Genomic_DNA"/>
</dbReference>
<evidence type="ECO:0000256" key="4">
    <source>
        <dbReference type="ARBA" id="ARBA00023136"/>
    </source>
</evidence>
<feature type="domain" description="Translocation and assembly module TamB C-terminal" evidence="6">
    <location>
        <begin position="910"/>
        <end position="1258"/>
    </location>
</feature>
<evidence type="ECO:0000259" key="6">
    <source>
        <dbReference type="Pfam" id="PF04357"/>
    </source>
</evidence>
<evidence type="ECO:0000313" key="7">
    <source>
        <dbReference type="EMBL" id="SEQ09340.1"/>
    </source>
</evidence>
<keyword evidence="2" id="KW-0812">Transmembrane</keyword>
<evidence type="ECO:0000313" key="8">
    <source>
        <dbReference type="Proteomes" id="UP000198634"/>
    </source>
</evidence>
<protein>
    <submittedName>
        <fullName evidence="7">Autotransporter secretion inner membrane protein TamB</fullName>
    </submittedName>
</protein>
<evidence type="ECO:0000256" key="1">
    <source>
        <dbReference type="ARBA" id="ARBA00004167"/>
    </source>
</evidence>
<evidence type="ECO:0000256" key="2">
    <source>
        <dbReference type="ARBA" id="ARBA00022692"/>
    </source>
</evidence>
<accession>A0A1H9D7B2</accession>
<dbReference type="InterPro" id="IPR007452">
    <property type="entry name" value="TamB_C"/>
</dbReference>
<dbReference type="GO" id="GO:0097347">
    <property type="term" value="C:TAM protein secretion complex"/>
    <property type="evidence" value="ECO:0007669"/>
    <property type="project" value="TreeGrafter"/>
</dbReference>
<keyword evidence="8" id="KW-1185">Reference proteome</keyword>
<evidence type="ECO:0000256" key="3">
    <source>
        <dbReference type="ARBA" id="ARBA00022989"/>
    </source>
</evidence>
<organism evidence="7 8">
    <name type="scientific">Thalassovita taeanensis</name>
    <dbReference type="NCBI Taxonomy" id="657014"/>
    <lineage>
        <taxon>Bacteria</taxon>
        <taxon>Pseudomonadati</taxon>
        <taxon>Pseudomonadota</taxon>
        <taxon>Alphaproteobacteria</taxon>
        <taxon>Rhodobacterales</taxon>
        <taxon>Roseobacteraceae</taxon>
        <taxon>Thalassovita</taxon>
    </lineage>
</organism>
<dbReference type="GO" id="GO:0005886">
    <property type="term" value="C:plasma membrane"/>
    <property type="evidence" value="ECO:0007669"/>
    <property type="project" value="InterPro"/>
</dbReference>
<proteinExistence type="predicted"/>
<feature type="chain" id="PRO_5009300811" evidence="5">
    <location>
        <begin position="20"/>
        <end position="1258"/>
    </location>
</feature>
<gene>
    <name evidence="7" type="ORF">SAMN04488092_10438</name>
</gene>
<sequence>MRTLFLLILLLLPPLPLLAQQTAESDRGLLEGLLEDNLSDIGRSVDVVGFAGALSSTATIEKLTIADADGIWLTLNGVTLNWSRTALLSGRLEVNELSADEVLIPRAPVKDSSALPTPEAKGFALPELPVSVNIGKLSITRAVLGAALLGQEATLALTGAAQLEGGAGSATLSVTRLGQTPGTLALDAAYANATRDLRLDLSLAEPSGGIAASLLGLPGTPAVQLSISGEGPIDGFAATLALSTDGKPRLNGTLTLDATRPEDQPDAAPDYHFAADLGGDIAPVFAPEYRPFFGPDIRLQLNGNRSAAGQITLDRLDLSADALHLSGRARISPQGWPELLALTADITPRDGADVLLPLSGPATRLNAARLKLDYDAAKGDGWALDMALDGLDRAGLSLQHATLSGAGDLLRGTDTALGRVTGQATLAALGVHPQDAALATALGRDIRAALRFDWTQGQALRLPSLTLSGQDYALTGAAELGGLTDGLNLIITTDTTLTADNLTRFAPLAGLPLSGAAQLAVTGQVEPLSGQFDLRFNGGTTDLALDQPRIDPLIAGAGQLALHVSRDTTGTLIDALRIATAQATITGSGALRTGASQLTASARLRQAALVLPGVTGPATLDLTASQSTATLWQVDATATAPGEATAHLSGTITGNGTDQLDLSGQLKAEARDISVYSQLAGRPLGGAARLTAEGTGSALTRSFDTTLSLTGQNLSADTGYVDQLLRGQSDLQMQVSRAPSGRLSLKNVDLSTPELTARLEGTADETANALTFSARLRDLGLLDPSLSGAATAQGTATQTDDNWNVDVDASGPGGTHLTARGTVSGDAKQLALALDGVAPLALANNKLRPRSLSGVASFALRVDGPPALSSLSGSITTQNARLSVPDQRIALDASTGTIRLGGGQAVLDLAAQVSSGGTLQIDGPVTLTPGFPATLSATLRDITLSDPKLFETTVNGGLALNGPLTGGARITGQLDLGLTELRVPNPSGTNFADLPGLIHRNEPAEVNRVRDWAGMLAQTTTPSAPSVTYPLNIVIRAPSRIFVRGRGLDAELGGTLRLIGTTSNVVPQGRFDLIRGRMDILGKRLTLSEGHIRLQGAFDPYIRFVANTTSADVTASITIDGQASAPALTFSSSPDLPEDEVLSLILFGRELTQISPLQAIRLAAALRTLTGKGGDGLSGNLRRGLQLDDLDVTTTDEGATEARVGKYISENIYTEVTADTQGRSQINLNLTITPSLTARGRMTSDGETGLGLFLEKDY</sequence>
<feature type="signal peptide" evidence="5">
    <location>
        <begin position="1"/>
        <end position="19"/>
    </location>
</feature>
<reference evidence="7 8" key="1">
    <citation type="submission" date="2016-10" db="EMBL/GenBank/DDBJ databases">
        <authorList>
            <person name="de Groot N.N."/>
        </authorList>
    </citation>
    <scope>NUCLEOTIDE SEQUENCE [LARGE SCALE GENOMIC DNA]</scope>
    <source>
        <strain evidence="7 8">DSM 22007</strain>
    </source>
</reference>
<comment type="subcellular location">
    <subcellularLocation>
        <location evidence="1">Membrane</location>
        <topology evidence="1">Single-pass membrane protein</topology>
    </subcellularLocation>
</comment>
<keyword evidence="4" id="KW-0472">Membrane</keyword>
<dbReference type="PANTHER" id="PTHR36985:SF1">
    <property type="entry name" value="TRANSLOCATION AND ASSEMBLY MODULE SUBUNIT TAMB"/>
    <property type="match status" value="1"/>
</dbReference>
<keyword evidence="5" id="KW-0732">Signal</keyword>
<keyword evidence="3" id="KW-1133">Transmembrane helix</keyword>
<dbReference type="RefSeq" id="WP_175545280.1">
    <property type="nucleotide sequence ID" value="NZ_FOEP01000004.1"/>
</dbReference>
<dbReference type="GO" id="GO:0009306">
    <property type="term" value="P:protein secretion"/>
    <property type="evidence" value="ECO:0007669"/>
    <property type="project" value="InterPro"/>
</dbReference>
<dbReference type="STRING" id="657014.SAMN04488092_10438"/>